<dbReference type="Gene3D" id="3.40.50.150">
    <property type="entry name" value="Vaccinia Virus protein VP39"/>
    <property type="match status" value="1"/>
</dbReference>
<sequence length="122" mass="14128">VPIADAKSLPFKDNSFDYASLSFALHEKERTARDKIISEMKRVVKKEGNLIFIDFQVPLPKNLYSYFIKAVEYLAGRDHFRSFKDYIKQGGLDGILKKNQLQIEKRDYIKSGIVTIIKTKNI</sequence>
<dbReference type="AlphaFoldDB" id="X1I4L1"/>
<reference evidence="2" key="1">
    <citation type="journal article" date="2014" name="Front. Microbiol.">
        <title>High frequency of phylogenetically diverse reductive dehalogenase-homologous genes in deep subseafloor sedimentary metagenomes.</title>
        <authorList>
            <person name="Kawai M."/>
            <person name="Futagami T."/>
            <person name="Toyoda A."/>
            <person name="Takaki Y."/>
            <person name="Nishi S."/>
            <person name="Hori S."/>
            <person name="Arai W."/>
            <person name="Tsubouchi T."/>
            <person name="Morono Y."/>
            <person name="Uchiyama I."/>
            <person name="Ito T."/>
            <person name="Fujiyama A."/>
            <person name="Inagaki F."/>
            <person name="Takami H."/>
        </authorList>
    </citation>
    <scope>NUCLEOTIDE SEQUENCE</scope>
    <source>
        <strain evidence="2">Expedition CK06-06</strain>
    </source>
</reference>
<proteinExistence type="predicted"/>
<name>X1I4L1_9ZZZZ</name>
<dbReference type="SUPFAM" id="SSF53335">
    <property type="entry name" value="S-adenosyl-L-methionine-dependent methyltransferases"/>
    <property type="match status" value="1"/>
</dbReference>
<accession>X1I4L1</accession>
<dbReference type="Pfam" id="PF08241">
    <property type="entry name" value="Methyltransf_11"/>
    <property type="match status" value="1"/>
</dbReference>
<dbReference type="EMBL" id="BARU01021531">
    <property type="protein sequence ID" value="GAH61014.1"/>
    <property type="molecule type" value="Genomic_DNA"/>
</dbReference>
<evidence type="ECO:0000259" key="1">
    <source>
        <dbReference type="Pfam" id="PF08241"/>
    </source>
</evidence>
<protein>
    <recommendedName>
        <fullName evidence="1">Methyltransferase type 11 domain-containing protein</fullName>
    </recommendedName>
</protein>
<dbReference type="GO" id="GO:0008757">
    <property type="term" value="F:S-adenosylmethionine-dependent methyltransferase activity"/>
    <property type="evidence" value="ECO:0007669"/>
    <property type="project" value="InterPro"/>
</dbReference>
<feature type="non-terminal residue" evidence="2">
    <location>
        <position position="1"/>
    </location>
</feature>
<gene>
    <name evidence="2" type="ORF">S03H2_35227</name>
</gene>
<feature type="domain" description="Methyltransferase type 11" evidence="1">
    <location>
        <begin position="4"/>
        <end position="52"/>
    </location>
</feature>
<organism evidence="2">
    <name type="scientific">marine sediment metagenome</name>
    <dbReference type="NCBI Taxonomy" id="412755"/>
    <lineage>
        <taxon>unclassified sequences</taxon>
        <taxon>metagenomes</taxon>
        <taxon>ecological metagenomes</taxon>
    </lineage>
</organism>
<evidence type="ECO:0000313" key="2">
    <source>
        <dbReference type="EMBL" id="GAH61014.1"/>
    </source>
</evidence>
<dbReference type="InterPro" id="IPR029063">
    <property type="entry name" value="SAM-dependent_MTases_sf"/>
</dbReference>
<comment type="caution">
    <text evidence="2">The sequence shown here is derived from an EMBL/GenBank/DDBJ whole genome shotgun (WGS) entry which is preliminary data.</text>
</comment>
<dbReference type="InterPro" id="IPR013216">
    <property type="entry name" value="Methyltransf_11"/>
</dbReference>